<name>A0ABZ0I5R2_9GAMM</name>
<reference evidence="2 3" key="1">
    <citation type="submission" date="2023-10" db="EMBL/GenBank/DDBJ databases">
        <title>Two novel species belonging to the OM43/NOR5 clade.</title>
        <authorList>
            <person name="Park M."/>
        </authorList>
    </citation>
    <scope>NUCLEOTIDE SEQUENCE [LARGE SCALE GENOMIC DNA]</scope>
    <source>
        <strain evidence="2 3">IMCC43200</strain>
    </source>
</reference>
<evidence type="ECO:0000313" key="2">
    <source>
        <dbReference type="EMBL" id="WOJ94858.1"/>
    </source>
</evidence>
<dbReference type="RefSeq" id="WP_407349492.1">
    <property type="nucleotide sequence ID" value="NZ_CP136864.1"/>
</dbReference>
<evidence type="ECO:0000256" key="1">
    <source>
        <dbReference type="SAM" id="SignalP"/>
    </source>
</evidence>
<dbReference type="Proteomes" id="UP001626537">
    <property type="component" value="Chromosome"/>
</dbReference>
<keyword evidence="1" id="KW-0732">Signal</keyword>
<feature type="signal peptide" evidence="1">
    <location>
        <begin position="1"/>
        <end position="22"/>
    </location>
</feature>
<protein>
    <submittedName>
        <fullName evidence="2">Uncharacterized protein</fullName>
    </submittedName>
</protein>
<dbReference type="EMBL" id="CP136864">
    <property type="protein sequence ID" value="WOJ94858.1"/>
    <property type="molecule type" value="Genomic_DNA"/>
</dbReference>
<keyword evidence="3" id="KW-1185">Reference proteome</keyword>
<sequence length="108" mass="11393">MKKVIVSSIGIILAAGAVSAFAGKADRENLAQCKADIESYYGDSTRTRLRSIKRSSGETHLRLMVNPKDGENTVIVCSVDNDGASTLATGDGVALTMPTAEQKVSYAK</sequence>
<organism evidence="2 3">
    <name type="scientific">Congregibacter variabilis</name>
    <dbReference type="NCBI Taxonomy" id="3081200"/>
    <lineage>
        <taxon>Bacteria</taxon>
        <taxon>Pseudomonadati</taxon>
        <taxon>Pseudomonadota</taxon>
        <taxon>Gammaproteobacteria</taxon>
        <taxon>Cellvibrionales</taxon>
        <taxon>Halieaceae</taxon>
        <taxon>Congregibacter</taxon>
    </lineage>
</organism>
<gene>
    <name evidence="2" type="ORF">R0135_06730</name>
</gene>
<feature type="chain" id="PRO_5046881534" evidence="1">
    <location>
        <begin position="23"/>
        <end position="108"/>
    </location>
</feature>
<accession>A0ABZ0I5R2</accession>
<evidence type="ECO:0000313" key="3">
    <source>
        <dbReference type="Proteomes" id="UP001626537"/>
    </source>
</evidence>
<proteinExistence type="predicted"/>